<dbReference type="InterPro" id="IPR050320">
    <property type="entry name" value="N5-glutamine_MTase"/>
</dbReference>
<dbReference type="PANTHER" id="PTHR18895">
    <property type="entry name" value="HEMK METHYLTRANSFERASE"/>
    <property type="match status" value="1"/>
</dbReference>
<organism evidence="3 4">
    <name type="scientific">Vibrio cholerae</name>
    <dbReference type="NCBI Taxonomy" id="666"/>
    <lineage>
        <taxon>Bacteria</taxon>
        <taxon>Pseudomonadati</taxon>
        <taxon>Pseudomonadota</taxon>
        <taxon>Gammaproteobacteria</taxon>
        <taxon>Vibrionales</taxon>
        <taxon>Vibrionaceae</taxon>
        <taxon>Vibrio</taxon>
    </lineage>
</organism>
<reference evidence="3 4" key="1">
    <citation type="submission" date="2015-07" db="EMBL/GenBank/DDBJ databases">
        <authorList>
            <consortium name="Pathogen Informatics"/>
        </authorList>
    </citation>
    <scope>NUCLEOTIDE SEQUENCE [LARGE SCALE GENOMIC DNA]</scope>
    <source>
        <strain evidence="3 4">A316</strain>
    </source>
</reference>
<name>A0A656ACT4_VIBCL</name>
<dbReference type="GO" id="GO:0036009">
    <property type="term" value="F:protein-glutamine N-methyltransferase activity"/>
    <property type="evidence" value="ECO:0007669"/>
    <property type="project" value="TreeGrafter"/>
</dbReference>
<proteinExistence type="predicted"/>
<sequence length="127" mass="14221">MAIHNAQFFQGSWFSPLADGTKFALIVSNPPYIEENDPHLSLGDVRFEPKSALVAAENGLADIRHISTHAPHFLLDGGWLLFEHGYDQGVAVRTILRDLGYQNIITEQDYAGHDRVTLGQYKTEREA</sequence>
<evidence type="ECO:0000313" key="4">
    <source>
        <dbReference type="Proteomes" id="UP000041770"/>
    </source>
</evidence>
<keyword evidence="1 3" id="KW-0489">Methyltransferase</keyword>
<evidence type="ECO:0000313" key="3">
    <source>
        <dbReference type="EMBL" id="CSC87014.1"/>
    </source>
</evidence>
<dbReference type="EMBL" id="CWQY01000017">
    <property type="protein sequence ID" value="CSC87014.1"/>
    <property type="molecule type" value="Genomic_DNA"/>
</dbReference>
<dbReference type="Proteomes" id="UP000041770">
    <property type="component" value="Unassembled WGS sequence"/>
</dbReference>
<dbReference type="PANTHER" id="PTHR18895:SF74">
    <property type="entry name" value="MTRF1L RELEASE FACTOR GLUTAMINE METHYLTRANSFERASE"/>
    <property type="match status" value="1"/>
</dbReference>
<protein>
    <submittedName>
        <fullName evidence="3">N5-glutamine S-adenosyl-L-methionine-dependent methyltransferase</fullName>
        <ecNumber evidence="3">2.1.1.-</ecNumber>
    </submittedName>
</protein>
<dbReference type="GO" id="GO:0032259">
    <property type="term" value="P:methylation"/>
    <property type="evidence" value="ECO:0007669"/>
    <property type="project" value="UniProtKB-KW"/>
</dbReference>
<dbReference type="SUPFAM" id="SSF53335">
    <property type="entry name" value="S-adenosyl-L-methionine-dependent methyltransferases"/>
    <property type="match status" value="1"/>
</dbReference>
<evidence type="ECO:0000256" key="1">
    <source>
        <dbReference type="ARBA" id="ARBA00022603"/>
    </source>
</evidence>
<dbReference type="AlphaFoldDB" id="A0A656ACT4"/>
<dbReference type="EC" id="2.1.1.-" evidence="3"/>
<dbReference type="GO" id="GO:0003676">
    <property type="term" value="F:nucleic acid binding"/>
    <property type="evidence" value="ECO:0007669"/>
    <property type="project" value="InterPro"/>
</dbReference>
<dbReference type="InterPro" id="IPR029063">
    <property type="entry name" value="SAM-dependent_MTases_sf"/>
</dbReference>
<dbReference type="Gene3D" id="3.40.50.150">
    <property type="entry name" value="Vaccinia Virus protein VP39"/>
    <property type="match status" value="1"/>
</dbReference>
<evidence type="ECO:0000256" key="2">
    <source>
        <dbReference type="ARBA" id="ARBA00022679"/>
    </source>
</evidence>
<gene>
    <name evidence="3" type="primary">prmC</name>
    <name evidence="3" type="ORF">ERS013200_02485</name>
</gene>
<accession>A0A656ACT4</accession>
<keyword evidence="2 3" id="KW-0808">Transferase</keyword>
<dbReference type="PROSITE" id="PS00092">
    <property type="entry name" value="N6_MTASE"/>
    <property type="match status" value="1"/>
</dbReference>
<dbReference type="InterPro" id="IPR002052">
    <property type="entry name" value="DNA_methylase_N6_adenine_CS"/>
</dbReference>